<dbReference type="Pfam" id="PF00005">
    <property type="entry name" value="ABC_tran"/>
    <property type="match status" value="1"/>
</dbReference>
<dbReference type="EMBL" id="PEYU01000055">
    <property type="protein sequence ID" value="PIS22354.1"/>
    <property type="molecule type" value="Genomic_DNA"/>
</dbReference>
<evidence type="ECO:0000256" key="5">
    <source>
        <dbReference type="ARBA" id="ARBA00022741"/>
    </source>
</evidence>
<evidence type="ECO:0000256" key="1">
    <source>
        <dbReference type="ARBA" id="ARBA00004651"/>
    </source>
</evidence>
<dbReference type="InterPro" id="IPR011527">
    <property type="entry name" value="ABC1_TM_dom"/>
</dbReference>
<dbReference type="InterPro" id="IPR027417">
    <property type="entry name" value="P-loop_NTPase"/>
</dbReference>
<dbReference type="PANTHER" id="PTHR43394">
    <property type="entry name" value="ATP-DEPENDENT PERMEASE MDL1, MITOCHONDRIAL"/>
    <property type="match status" value="1"/>
</dbReference>
<keyword evidence="3" id="KW-1003">Cell membrane</keyword>
<sequence length="591" mass="67394">MKKRLKIAFQILAYSFRKAPFQTSILLITHVVLNFVPLAVAYAFKLLLNSYNTNLGNTQGFVILLTAYITLLGLQKFISIFRFIFSDSILRWKLQDATWYDFHQKLFNLDIGYFEDSDIVNAISKTRQHVVWRPVRLVIHLLNCVAFIVVAVFSAVIIFKYGSLIPLILVLSLLPKFLASLKYSEAQWSVLDSGSEPYKRLWYLAGLATDPESVKEIKIFGVSGELMKIISGIQKSFYDKNMHATIRYSLSNFVTICIQYGLTFFALTLYLFNKGQSPISVGELTFFLALIFAFSSNVNDTLDEAGFFMEETLYLEDFIKLLNLPPLIHSLQDPVIPNNQSGVPIIEFKNVSFKYKDSLPYVIKNVSLKIEHGENIALVGENGSGKSTLIKLLLRFYDVTEGEILVDGENIKNIKLDWWYSQVGALFQHFIRYNFTVKESIAFGDNNPDSQKLARAVELSGLTQLIENLPLKYDQHLGTQFYQGHDLSGGEWQKVALARAFYRMPKMLILDEPTSAIDANAEYEIFKNINNEYKDDKTLLIVSHRFSTVRMAERIIVLDKGAVEESGTHDQLLALKGLYAEMFLRQAEGYK</sequence>
<dbReference type="Gene3D" id="1.20.1560.10">
    <property type="entry name" value="ABC transporter type 1, transmembrane domain"/>
    <property type="match status" value="1"/>
</dbReference>
<evidence type="ECO:0000259" key="11">
    <source>
        <dbReference type="PROSITE" id="PS50929"/>
    </source>
</evidence>
<dbReference type="Gene3D" id="3.40.50.300">
    <property type="entry name" value="P-loop containing nucleotide triphosphate hydrolases"/>
    <property type="match status" value="1"/>
</dbReference>
<dbReference type="GO" id="GO:0005524">
    <property type="term" value="F:ATP binding"/>
    <property type="evidence" value="ECO:0007669"/>
    <property type="project" value="UniProtKB-KW"/>
</dbReference>
<keyword evidence="5" id="KW-0547">Nucleotide-binding</keyword>
<feature type="transmembrane region" description="Helical" evidence="9">
    <location>
        <begin position="164"/>
        <end position="181"/>
    </location>
</feature>
<dbReference type="InterPro" id="IPR039421">
    <property type="entry name" value="Type_1_exporter"/>
</dbReference>
<dbReference type="InterPro" id="IPR017871">
    <property type="entry name" value="ABC_transporter-like_CS"/>
</dbReference>
<evidence type="ECO:0000313" key="13">
    <source>
        <dbReference type="Proteomes" id="UP000231252"/>
    </source>
</evidence>
<dbReference type="InterPro" id="IPR036640">
    <property type="entry name" value="ABC1_TM_sf"/>
</dbReference>
<dbReference type="GO" id="GO:0016887">
    <property type="term" value="F:ATP hydrolysis activity"/>
    <property type="evidence" value="ECO:0007669"/>
    <property type="project" value="InterPro"/>
</dbReference>
<evidence type="ECO:0000256" key="8">
    <source>
        <dbReference type="ARBA" id="ARBA00023136"/>
    </source>
</evidence>
<keyword evidence="4 9" id="KW-0812">Transmembrane</keyword>
<comment type="caution">
    <text evidence="12">The sequence shown here is derived from an EMBL/GenBank/DDBJ whole genome shotgun (WGS) entry which is preliminary data.</text>
</comment>
<comment type="subcellular location">
    <subcellularLocation>
        <location evidence="1">Cell membrane</location>
        <topology evidence="1">Multi-pass membrane protein</topology>
    </subcellularLocation>
</comment>
<evidence type="ECO:0008006" key="14">
    <source>
        <dbReference type="Google" id="ProtNLM"/>
    </source>
</evidence>
<gene>
    <name evidence="12" type="ORF">COT50_02405</name>
</gene>
<dbReference type="InterPro" id="IPR003593">
    <property type="entry name" value="AAA+_ATPase"/>
</dbReference>
<dbReference type="InterPro" id="IPR003439">
    <property type="entry name" value="ABC_transporter-like_ATP-bd"/>
</dbReference>
<dbReference type="PROSITE" id="PS50893">
    <property type="entry name" value="ABC_TRANSPORTER_2"/>
    <property type="match status" value="1"/>
</dbReference>
<evidence type="ECO:0000256" key="9">
    <source>
        <dbReference type="SAM" id="Phobius"/>
    </source>
</evidence>
<dbReference type="Proteomes" id="UP000231252">
    <property type="component" value="Unassembled WGS sequence"/>
</dbReference>
<evidence type="ECO:0000313" key="12">
    <source>
        <dbReference type="EMBL" id="PIS22354.1"/>
    </source>
</evidence>
<keyword evidence="7 9" id="KW-1133">Transmembrane helix</keyword>
<proteinExistence type="predicted"/>
<dbReference type="SUPFAM" id="SSF52540">
    <property type="entry name" value="P-loop containing nucleoside triphosphate hydrolases"/>
    <property type="match status" value="1"/>
</dbReference>
<feature type="domain" description="ABC transporter" evidence="10">
    <location>
        <begin position="346"/>
        <end position="585"/>
    </location>
</feature>
<keyword evidence="8 9" id="KW-0472">Membrane</keyword>
<dbReference type="SMART" id="SM00382">
    <property type="entry name" value="AAA"/>
    <property type="match status" value="1"/>
</dbReference>
<keyword evidence="6" id="KW-0067">ATP-binding</keyword>
<dbReference type="SUPFAM" id="SSF90123">
    <property type="entry name" value="ABC transporter transmembrane region"/>
    <property type="match status" value="1"/>
</dbReference>
<evidence type="ECO:0000256" key="3">
    <source>
        <dbReference type="ARBA" id="ARBA00022475"/>
    </source>
</evidence>
<feature type="transmembrane region" description="Helical" evidence="9">
    <location>
        <begin position="137"/>
        <end position="158"/>
    </location>
</feature>
<organism evidence="12 13">
    <name type="scientific">candidate division WWE3 bacterium CG08_land_8_20_14_0_20_41_10</name>
    <dbReference type="NCBI Taxonomy" id="1975085"/>
    <lineage>
        <taxon>Bacteria</taxon>
        <taxon>Katanobacteria</taxon>
    </lineage>
</organism>
<dbReference type="PANTHER" id="PTHR43394:SF1">
    <property type="entry name" value="ATP-BINDING CASSETTE SUB-FAMILY B MEMBER 10, MITOCHONDRIAL"/>
    <property type="match status" value="1"/>
</dbReference>
<accession>A0A2H0XBP3</accession>
<dbReference type="GO" id="GO:0015421">
    <property type="term" value="F:ABC-type oligopeptide transporter activity"/>
    <property type="evidence" value="ECO:0007669"/>
    <property type="project" value="TreeGrafter"/>
</dbReference>
<evidence type="ECO:0000259" key="10">
    <source>
        <dbReference type="PROSITE" id="PS50893"/>
    </source>
</evidence>
<reference evidence="13" key="1">
    <citation type="submission" date="2017-09" db="EMBL/GenBank/DDBJ databases">
        <title>Depth-based differentiation of microbial function through sediment-hosted aquifers and enrichment of novel symbionts in the deep terrestrial subsurface.</title>
        <authorList>
            <person name="Probst A.J."/>
            <person name="Ladd B."/>
            <person name="Jarett J.K."/>
            <person name="Geller-Mcgrath D.E."/>
            <person name="Sieber C.M.K."/>
            <person name="Emerson J.B."/>
            <person name="Anantharaman K."/>
            <person name="Thomas B.C."/>
            <person name="Malmstrom R."/>
            <person name="Stieglmeier M."/>
            <person name="Klingl A."/>
            <person name="Woyke T."/>
            <person name="Ryan C.M."/>
            <person name="Banfield J.F."/>
        </authorList>
    </citation>
    <scope>NUCLEOTIDE SEQUENCE [LARGE SCALE GENOMIC DNA]</scope>
</reference>
<feature type="transmembrane region" description="Helical" evidence="9">
    <location>
        <begin position="21"/>
        <end position="42"/>
    </location>
</feature>
<feature type="transmembrane region" description="Helical" evidence="9">
    <location>
        <begin position="62"/>
        <end position="85"/>
    </location>
</feature>
<evidence type="ECO:0000256" key="4">
    <source>
        <dbReference type="ARBA" id="ARBA00022692"/>
    </source>
</evidence>
<dbReference type="PROSITE" id="PS50929">
    <property type="entry name" value="ABC_TM1F"/>
    <property type="match status" value="1"/>
</dbReference>
<feature type="transmembrane region" description="Helical" evidence="9">
    <location>
        <begin position="250"/>
        <end position="272"/>
    </location>
</feature>
<dbReference type="PROSITE" id="PS00211">
    <property type="entry name" value="ABC_TRANSPORTER_1"/>
    <property type="match status" value="1"/>
</dbReference>
<name>A0A2H0XBP3_UNCKA</name>
<feature type="domain" description="ABC transmembrane type-1" evidence="11">
    <location>
        <begin position="25"/>
        <end position="310"/>
    </location>
</feature>
<dbReference type="AlphaFoldDB" id="A0A2H0XBP3"/>
<protein>
    <recommendedName>
        <fullName evidence="14">ABC transporter ATP-binding protein</fullName>
    </recommendedName>
</protein>
<keyword evidence="2" id="KW-0813">Transport</keyword>
<dbReference type="GO" id="GO:0005886">
    <property type="term" value="C:plasma membrane"/>
    <property type="evidence" value="ECO:0007669"/>
    <property type="project" value="UniProtKB-SubCell"/>
</dbReference>
<dbReference type="FunFam" id="3.40.50.300:FF:000221">
    <property type="entry name" value="Multidrug ABC transporter ATP-binding protein"/>
    <property type="match status" value="1"/>
</dbReference>
<evidence type="ECO:0000256" key="6">
    <source>
        <dbReference type="ARBA" id="ARBA00022840"/>
    </source>
</evidence>
<evidence type="ECO:0000256" key="7">
    <source>
        <dbReference type="ARBA" id="ARBA00022989"/>
    </source>
</evidence>
<evidence type="ECO:0000256" key="2">
    <source>
        <dbReference type="ARBA" id="ARBA00022448"/>
    </source>
</evidence>